<proteinExistence type="predicted"/>
<feature type="transmembrane region" description="Helical" evidence="1">
    <location>
        <begin position="12"/>
        <end position="34"/>
    </location>
</feature>
<reference evidence="2" key="1">
    <citation type="journal article" date="2020" name="mSystems">
        <title>Genome- and Community-Level Interaction Insights into Carbon Utilization and Element Cycling Functions of Hydrothermarchaeota in Hydrothermal Sediment.</title>
        <authorList>
            <person name="Zhou Z."/>
            <person name="Liu Y."/>
            <person name="Xu W."/>
            <person name="Pan J."/>
            <person name="Luo Z.H."/>
            <person name="Li M."/>
        </authorList>
    </citation>
    <scope>NUCLEOTIDE SEQUENCE [LARGE SCALE GENOMIC DNA]</scope>
    <source>
        <strain evidence="2">HyVt-460</strain>
    </source>
</reference>
<evidence type="ECO:0000313" key="2">
    <source>
        <dbReference type="EMBL" id="HHM02927.1"/>
    </source>
</evidence>
<sequence>MSSNKTKDHNKSWPYGIALFYGLFVLAMLGAWYFSTFHTPDMVEDNYYEQSIRYQEKIDQMNNARSLEKEPLLTFDTARRRFIVKMPASFTGKSINGTILFFRPSDSKLDFRVDLSLDENLEQVVDLPNIYPGRWEVRLSWSDGNTRYYLEKIIVV</sequence>
<organism evidence="2">
    <name type="scientific">Caldithrix abyssi</name>
    <dbReference type="NCBI Taxonomy" id="187145"/>
    <lineage>
        <taxon>Bacteria</taxon>
        <taxon>Pseudomonadati</taxon>
        <taxon>Calditrichota</taxon>
        <taxon>Calditrichia</taxon>
        <taxon>Calditrichales</taxon>
        <taxon>Calditrichaceae</taxon>
        <taxon>Caldithrix</taxon>
    </lineage>
</organism>
<protein>
    <recommendedName>
        <fullName evidence="3">Nitrogen fixation protein FixH</fullName>
    </recommendedName>
</protein>
<dbReference type="AlphaFoldDB" id="A0A7V5RR43"/>
<evidence type="ECO:0008006" key="3">
    <source>
        <dbReference type="Google" id="ProtNLM"/>
    </source>
</evidence>
<keyword evidence="1" id="KW-0472">Membrane</keyword>
<dbReference type="EMBL" id="DRLI01000303">
    <property type="protein sequence ID" value="HHM02927.1"/>
    <property type="molecule type" value="Genomic_DNA"/>
</dbReference>
<keyword evidence="1" id="KW-0812">Transmembrane</keyword>
<dbReference type="Proteomes" id="UP000885771">
    <property type="component" value="Unassembled WGS sequence"/>
</dbReference>
<evidence type="ECO:0000256" key="1">
    <source>
        <dbReference type="SAM" id="Phobius"/>
    </source>
</evidence>
<comment type="caution">
    <text evidence="2">The sequence shown here is derived from an EMBL/GenBank/DDBJ whole genome shotgun (WGS) entry which is preliminary data.</text>
</comment>
<dbReference type="InterPro" id="IPR008620">
    <property type="entry name" value="FixH"/>
</dbReference>
<dbReference type="Pfam" id="PF05751">
    <property type="entry name" value="FixH"/>
    <property type="match status" value="1"/>
</dbReference>
<name>A0A7V5RR43_CALAY</name>
<accession>A0A7V5RR43</accession>
<keyword evidence="1" id="KW-1133">Transmembrane helix</keyword>
<gene>
    <name evidence="2" type="ORF">ENJ15_07910</name>
</gene>